<dbReference type="Proteomes" id="UP000239872">
    <property type="component" value="Unassembled WGS sequence"/>
</dbReference>
<dbReference type="EMBL" id="PPSL01000004">
    <property type="protein sequence ID" value="PQJ10171.1"/>
    <property type="molecule type" value="Genomic_DNA"/>
</dbReference>
<organism evidence="2 3">
    <name type="scientific">Flavipsychrobacter stenotrophus</name>
    <dbReference type="NCBI Taxonomy" id="2077091"/>
    <lineage>
        <taxon>Bacteria</taxon>
        <taxon>Pseudomonadati</taxon>
        <taxon>Bacteroidota</taxon>
        <taxon>Chitinophagia</taxon>
        <taxon>Chitinophagales</taxon>
        <taxon>Chitinophagaceae</taxon>
        <taxon>Flavipsychrobacter</taxon>
    </lineage>
</organism>
<reference evidence="2 3" key="1">
    <citation type="submission" date="2018-01" db="EMBL/GenBank/DDBJ databases">
        <title>A novel member of the phylum Bacteroidetes isolated from glacier ice.</title>
        <authorList>
            <person name="Liu Q."/>
            <person name="Xin Y.-H."/>
        </authorList>
    </citation>
    <scope>NUCLEOTIDE SEQUENCE [LARGE SCALE GENOMIC DNA]</scope>
    <source>
        <strain evidence="2 3">RB1R16</strain>
    </source>
</reference>
<protein>
    <recommendedName>
        <fullName evidence="4">DUF4595 domain-containing protein</fullName>
    </recommendedName>
</protein>
<evidence type="ECO:0000256" key="1">
    <source>
        <dbReference type="SAM" id="SignalP"/>
    </source>
</evidence>
<keyword evidence="1" id="KW-0732">Signal</keyword>
<evidence type="ECO:0008006" key="4">
    <source>
        <dbReference type="Google" id="ProtNLM"/>
    </source>
</evidence>
<dbReference type="RefSeq" id="WP_105040180.1">
    <property type="nucleotide sequence ID" value="NZ_PPSL01000004.1"/>
</dbReference>
<evidence type="ECO:0000313" key="2">
    <source>
        <dbReference type="EMBL" id="PQJ10171.1"/>
    </source>
</evidence>
<evidence type="ECO:0000313" key="3">
    <source>
        <dbReference type="Proteomes" id="UP000239872"/>
    </source>
</evidence>
<proteinExistence type="predicted"/>
<name>A0A2S7SU80_9BACT</name>
<sequence>MNKLLITFLLLVQGVCLQAQSTFKCGWTTYKTAMIVHEFTYSYTYSDSFRLYLADSTKTFIAPDSAATLTISYPFRDNNKYQTANYYNAKKKLVKTEEYKDNLVQVMKEYKYDDKNRKTYQYEDNRLNSNNFKKTYDYSTDKNGDFIVSEVSYFNGRVEFYTKTYYDKNNVRYKEIRLNDNNKDVVHVENFYYNAAGKLKERTVFFPEFKVTKKFQEPGGDAPVKCFRSQVINIPEKPSLSTKISYLKKLLYKNNGALLDQDCHEFEYRFFSSDCEVIIGTTKVNNIKQVIFRYKERVNG</sequence>
<dbReference type="AlphaFoldDB" id="A0A2S7SU80"/>
<comment type="caution">
    <text evidence="2">The sequence shown here is derived from an EMBL/GenBank/DDBJ whole genome shotgun (WGS) entry which is preliminary data.</text>
</comment>
<accession>A0A2S7SU80</accession>
<keyword evidence="3" id="KW-1185">Reference proteome</keyword>
<gene>
    <name evidence="2" type="ORF">CJD36_015875</name>
</gene>
<feature type="chain" id="PRO_5015783176" description="DUF4595 domain-containing protein" evidence="1">
    <location>
        <begin position="20"/>
        <end position="300"/>
    </location>
</feature>
<feature type="signal peptide" evidence="1">
    <location>
        <begin position="1"/>
        <end position="19"/>
    </location>
</feature>